<name>A0AAV2E0T2_9ROSI</name>
<accession>A0AAV2E0T2</accession>
<evidence type="ECO:0000313" key="3">
    <source>
        <dbReference type="Proteomes" id="UP001497516"/>
    </source>
</evidence>
<evidence type="ECO:0000313" key="2">
    <source>
        <dbReference type="EMBL" id="CAL1379378.1"/>
    </source>
</evidence>
<reference evidence="2 3" key="1">
    <citation type="submission" date="2024-04" db="EMBL/GenBank/DDBJ databases">
        <authorList>
            <person name="Fracassetti M."/>
        </authorList>
    </citation>
    <scope>NUCLEOTIDE SEQUENCE [LARGE SCALE GENOMIC DNA]</scope>
</reference>
<dbReference type="EMBL" id="OZ034816">
    <property type="protein sequence ID" value="CAL1379378.1"/>
    <property type="molecule type" value="Genomic_DNA"/>
</dbReference>
<organism evidence="2 3">
    <name type="scientific">Linum trigynum</name>
    <dbReference type="NCBI Taxonomy" id="586398"/>
    <lineage>
        <taxon>Eukaryota</taxon>
        <taxon>Viridiplantae</taxon>
        <taxon>Streptophyta</taxon>
        <taxon>Embryophyta</taxon>
        <taxon>Tracheophyta</taxon>
        <taxon>Spermatophyta</taxon>
        <taxon>Magnoliopsida</taxon>
        <taxon>eudicotyledons</taxon>
        <taxon>Gunneridae</taxon>
        <taxon>Pentapetalae</taxon>
        <taxon>rosids</taxon>
        <taxon>fabids</taxon>
        <taxon>Malpighiales</taxon>
        <taxon>Linaceae</taxon>
        <taxon>Linum</taxon>
    </lineage>
</organism>
<evidence type="ECO:0000256" key="1">
    <source>
        <dbReference type="SAM" id="MobiDB-lite"/>
    </source>
</evidence>
<feature type="region of interest" description="Disordered" evidence="1">
    <location>
        <begin position="1"/>
        <end position="30"/>
    </location>
</feature>
<feature type="compositionally biased region" description="Low complexity" evidence="1">
    <location>
        <begin position="16"/>
        <end position="28"/>
    </location>
</feature>
<sequence>MGLPRGTDGPHGALLPSVPSSGAAGVAAKPPPLLEVWDPNDIEAPLVSGSCQLEYPSVPMAIPTKILNKA</sequence>
<dbReference type="Proteomes" id="UP001497516">
    <property type="component" value="Chromosome 3"/>
</dbReference>
<proteinExistence type="predicted"/>
<protein>
    <submittedName>
        <fullName evidence="2">Uncharacterized protein</fullName>
    </submittedName>
</protein>
<dbReference type="AlphaFoldDB" id="A0AAV2E0T2"/>
<gene>
    <name evidence="2" type="ORF">LTRI10_LOCUS20902</name>
</gene>
<keyword evidence="3" id="KW-1185">Reference proteome</keyword>